<feature type="binding site" evidence="9">
    <location>
        <position position="310"/>
    </location>
    <ligand>
        <name>substrate</name>
    </ligand>
</feature>
<evidence type="ECO:0000259" key="12">
    <source>
        <dbReference type="Pfam" id="PF02018"/>
    </source>
</evidence>
<dbReference type="AlphaFoldDB" id="A0A7M2SWW6"/>
<dbReference type="GO" id="GO:0004553">
    <property type="term" value="F:hydrolase activity, hydrolyzing O-glycosyl compounds"/>
    <property type="evidence" value="ECO:0007669"/>
    <property type="project" value="InterPro"/>
</dbReference>
<evidence type="ECO:0000313" key="14">
    <source>
        <dbReference type="Proteomes" id="UP000594205"/>
    </source>
</evidence>
<evidence type="ECO:0000256" key="6">
    <source>
        <dbReference type="ARBA" id="ARBA00023295"/>
    </source>
</evidence>
<keyword evidence="3 11" id="KW-0136">Cellulose degradation</keyword>
<dbReference type="Pfam" id="PF02018">
    <property type="entry name" value="CBM_4_9"/>
    <property type="match status" value="1"/>
</dbReference>
<evidence type="ECO:0000256" key="4">
    <source>
        <dbReference type="ARBA" id="ARBA00023157"/>
    </source>
</evidence>
<comment type="similarity">
    <text evidence="11">Belongs to the glycosyl hydrolase family 6.</text>
</comment>
<feature type="binding site" evidence="9">
    <location>
        <position position="337"/>
    </location>
    <ligand>
        <name>substrate</name>
    </ligand>
</feature>
<dbReference type="SUPFAM" id="SSF49785">
    <property type="entry name" value="Galactose-binding domain-like"/>
    <property type="match status" value="1"/>
</dbReference>
<feature type="active site" description="Proton donor" evidence="8 10">
    <location>
        <position position="265"/>
    </location>
</feature>
<dbReference type="EMBL" id="CP063373">
    <property type="protein sequence ID" value="QOV40145.1"/>
    <property type="molecule type" value="Genomic_DNA"/>
</dbReference>
<keyword evidence="7 11" id="KW-0624">Polysaccharide degradation</keyword>
<evidence type="ECO:0000256" key="7">
    <source>
        <dbReference type="ARBA" id="ARBA00023326"/>
    </source>
</evidence>
<dbReference type="EC" id="3.2.1.-" evidence="11"/>
<protein>
    <recommendedName>
        <fullName evidence="11">Glucanase</fullName>
        <ecNumber evidence="11">3.2.1.-</ecNumber>
    </recommendedName>
</protein>
<dbReference type="Pfam" id="PF01341">
    <property type="entry name" value="Glyco_hydro_6"/>
    <property type="match status" value="1"/>
</dbReference>
<name>A0A7M2SWW6_9ACTN</name>
<feature type="domain" description="CBM-cenC" evidence="12">
    <location>
        <begin position="7"/>
        <end position="131"/>
    </location>
</feature>
<dbReference type="Proteomes" id="UP000594205">
    <property type="component" value="Chromosome"/>
</dbReference>
<feature type="binding site" evidence="9">
    <location>
        <position position="190"/>
    </location>
    <ligand>
        <name>substrate</name>
    </ligand>
</feature>
<evidence type="ECO:0000256" key="8">
    <source>
        <dbReference type="PIRSR" id="PIRSR001100-1"/>
    </source>
</evidence>
<dbReference type="SUPFAM" id="SSF51989">
    <property type="entry name" value="Glycosyl hydrolases family 6, cellulases"/>
    <property type="match status" value="1"/>
</dbReference>
<evidence type="ECO:0000256" key="9">
    <source>
        <dbReference type="PIRSR" id="PIRSR001100-2"/>
    </source>
</evidence>
<keyword evidence="4" id="KW-1015">Disulfide bond</keyword>
<dbReference type="GO" id="GO:0030245">
    <property type="term" value="P:cellulose catabolic process"/>
    <property type="evidence" value="ECO:0007669"/>
    <property type="project" value="UniProtKB-KW"/>
</dbReference>
<evidence type="ECO:0000256" key="5">
    <source>
        <dbReference type="ARBA" id="ARBA00023277"/>
    </source>
</evidence>
<proteinExistence type="inferred from homology"/>
<dbReference type="PIRSF" id="PIRSF001100">
    <property type="entry name" value="Beta_cellobiohydrolase"/>
    <property type="match status" value="1"/>
</dbReference>
<dbReference type="PROSITE" id="PS00656">
    <property type="entry name" value="GLYCOSYL_HYDROL_F6_2"/>
    <property type="match status" value="1"/>
</dbReference>
<dbReference type="KEGG" id="sfeu:IM697_18125"/>
<keyword evidence="5 11" id="KW-0119">Carbohydrate metabolism</keyword>
<keyword evidence="14" id="KW-1185">Reference proteome</keyword>
<feature type="active site" description="Proton acceptor" evidence="8">
    <location>
        <position position="418"/>
    </location>
</feature>
<gene>
    <name evidence="13" type="ORF">IM697_18125</name>
</gene>
<dbReference type="Gene3D" id="2.60.120.260">
    <property type="entry name" value="Galactose-binding domain-like"/>
    <property type="match status" value="1"/>
</dbReference>
<dbReference type="RefSeq" id="WP_194048732.1">
    <property type="nucleotide sequence ID" value="NZ_CP063373.1"/>
</dbReference>
<evidence type="ECO:0000256" key="10">
    <source>
        <dbReference type="PROSITE-ProRule" id="PRU10057"/>
    </source>
</evidence>
<keyword evidence="2 11" id="KW-0378">Hydrolase</keyword>
<dbReference type="InterPro" id="IPR016288">
    <property type="entry name" value="Beta_cellobiohydrolase"/>
</dbReference>
<reference evidence="13 14" key="1">
    <citation type="submission" date="2020-10" db="EMBL/GenBank/DDBJ databases">
        <title>Streptomyces ferrugineus complate genome analysis.</title>
        <authorList>
            <person name="Anwar N."/>
        </authorList>
    </citation>
    <scope>NUCLEOTIDE SEQUENCE [LARGE SCALE GENOMIC DNA]</scope>
    <source>
        <strain evidence="13 14">CCTCC AA2014009</strain>
    </source>
</reference>
<accession>A0A7M2SWW6</accession>
<dbReference type="PRINTS" id="PR00733">
    <property type="entry name" value="GLHYDRLASE6"/>
</dbReference>
<sequence length="445" mass="46676">MAGTYGDLVSNHDFSNGTTSWWAGDPAKVSIAAGSAGGMDATATTDAVNLWDAPLGQDGIVLRKGAAYTLTFTARASQVNTSLRVQVGLGSDPWTAALDKTVVLGTVDTSFVYTFTSDLDTTTGQVSFQMGQGTPVTVTLAEVRLTTSTVREGFYVDPDSNALKWLALNPTDGRAAKIRNAIARRPGAKWFGDWNQNIQADVDAYVSAAAAAGKVPILAAYNMYWRDNGGESHGGALTPEAYKAWVDAFVAGIGDRPAIVIVEPDSLAQAESLPTQEARDKRYELSTYAAQAFGAKPLVRAYLDAGNATWLKPAETAARLIKGGIASTERIAIGVSNFDATDISCGYGHQVVTELASAGVTGVKFVIDTARNGNGAVDDNGQHVDYCNPAGRRLGVPSSVGVGGAEYLLWIKYPGDSDGQCGIAPDNTPAGTFSPYLAERLIDGV</sequence>
<feature type="binding site" evidence="9">
    <location>
        <position position="412"/>
    </location>
    <ligand>
        <name>substrate</name>
    </ligand>
</feature>
<keyword evidence="6 11" id="KW-0326">Glycosidase</keyword>
<evidence type="ECO:0000256" key="3">
    <source>
        <dbReference type="ARBA" id="ARBA00023001"/>
    </source>
</evidence>
<dbReference type="PANTHER" id="PTHR34876:SF4">
    <property type="entry name" value="1,4-BETA-D-GLUCAN CELLOBIOHYDROLASE C-RELATED"/>
    <property type="match status" value="1"/>
</dbReference>
<dbReference type="PANTHER" id="PTHR34876">
    <property type="match status" value="1"/>
</dbReference>
<dbReference type="InterPro" id="IPR001524">
    <property type="entry name" value="Glyco_hydro_6_CS"/>
</dbReference>
<evidence type="ECO:0000256" key="1">
    <source>
        <dbReference type="ARBA" id="ARBA00022729"/>
    </source>
</evidence>
<dbReference type="Gene3D" id="3.20.20.40">
    <property type="entry name" value="1, 4-beta cellobiohydrolase"/>
    <property type="match status" value="1"/>
</dbReference>
<dbReference type="InterPro" id="IPR008979">
    <property type="entry name" value="Galactose-bd-like_sf"/>
</dbReference>
<evidence type="ECO:0000313" key="13">
    <source>
        <dbReference type="EMBL" id="QOV40145.1"/>
    </source>
</evidence>
<keyword evidence="1" id="KW-0732">Signal</keyword>
<dbReference type="InterPro" id="IPR003305">
    <property type="entry name" value="CenC_carb-bd"/>
</dbReference>
<dbReference type="InterPro" id="IPR036434">
    <property type="entry name" value="Beta_cellobiohydrolase_sf"/>
</dbReference>
<evidence type="ECO:0000256" key="2">
    <source>
        <dbReference type="ARBA" id="ARBA00022801"/>
    </source>
</evidence>
<organism evidence="13 14">
    <name type="scientific">Streptomyces ferrugineus</name>
    <dbReference type="NCBI Taxonomy" id="1413221"/>
    <lineage>
        <taxon>Bacteria</taxon>
        <taxon>Bacillati</taxon>
        <taxon>Actinomycetota</taxon>
        <taxon>Actinomycetes</taxon>
        <taxon>Kitasatosporales</taxon>
        <taxon>Streptomycetaceae</taxon>
        <taxon>Streptomyces</taxon>
    </lineage>
</organism>
<evidence type="ECO:0000256" key="11">
    <source>
        <dbReference type="RuleBase" id="RU361186"/>
    </source>
</evidence>